<evidence type="ECO:0000313" key="2">
    <source>
        <dbReference type="EMBL" id="MQM12776.1"/>
    </source>
</evidence>
<feature type="region of interest" description="Disordered" evidence="1">
    <location>
        <begin position="125"/>
        <end position="190"/>
    </location>
</feature>
<comment type="caution">
    <text evidence="2">The sequence shown here is derived from an EMBL/GenBank/DDBJ whole genome shotgun (WGS) entry which is preliminary data.</text>
</comment>
<dbReference type="Proteomes" id="UP000652761">
    <property type="component" value="Unassembled WGS sequence"/>
</dbReference>
<keyword evidence="3" id="KW-1185">Reference proteome</keyword>
<feature type="compositionally biased region" description="Polar residues" evidence="1">
    <location>
        <begin position="148"/>
        <end position="170"/>
    </location>
</feature>
<dbReference type="AlphaFoldDB" id="A0A843WXM9"/>
<reference evidence="2" key="1">
    <citation type="submission" date="2017-07" db="EMBL/GenBank/DDBJ databases">
        <title>Taro Niue Genome Assembly and Annotation.</title>
        <authorList>
            <person name="Atibalentja N."/>
            <person name="Keating K."/>
            <person name="Fields C.J."/>
        </authorList>
    </citation>
    <scope>NUCLEOTIDE SEQUENCE</scope>
    <source>
        <strain evidence="2">Niue_2</strain>
        <tissue evidence="2">Leaf</tissue>
    </source>
</reference>
<sequence>MFLVAGEQEIIHTKPFFFPVVSAATCTDHHLEVDQRLETELDQSPNINVLLLVVLVFFRVERRDTKTSNRPNSTAKPPPWPSRACWSAVWPTSTKNVSQFGMQCTLLSRRECDVGGCRLPTADVSKSTRCATRSGHADEDPKRRYPERNTQGRRVQNRTPSPISFTNSEPTGALGPNYRPTNPENLREHL</sequence>
<accession>A0A843WXM9</accession>
<gene>
    <name evidence="2" type="ORF">Taro_045695</name>
</gene>
<name>A0A843WXM9_COLES</name>
<organism evidence="2 3">
    <name type="scientific">Colocasia esculenta</name>
    <name type="common">Wild taro</name>
    <name type="synonym">Arum esculentum</name>
    <dbReference type="NCBI Taxonomy" id="4460"/>
    <lineage>
        <taxon>Eukaryota</taxon>
        <taxon>Viridiplantae</taxon>
        <taxon>Streptophyta</taxon>
        <taxon>Embryophyta</taxon>
        <taxon>Tracheophyta</taxon>
        <taxon>Spermatophyta</taxon>
        <taxon>Magnoliopsida</taxon>
        <taxon>Liliopsida</taxon>
        <taxon>Araceae</taxon>
        <taxon>Aroideae</taxon>
        <taxon>Colocasieae</taxon>
        <taxon>Colocasia</taxon>
    </lineage>
</organism>
<dbReference type="EMBL" id="NMUH01005446">
    <property type="protein sequence ID" value="MQM12776.1"/>
    <property type="molecule type" value="Genomic_DNA"/>
</dbReference>
<evidence type="ECO:0000256" key="1">
    <source>
        <dbReference type="SAM" id="MobiDB-lite"/>
    </source>
</evidence>
<proteinExistence type="predicted"/>
<protein>
    <submittedName>
        <fullName evidence="2">Uncharacterized protein</fullName>
    </submittedName>
</protein>
<evidence type="ECO:0000313" key="3">
    <source>
        <dbReference type="Proteomes" id="UP000652761"/>
    </source>
</evidence>
<feature type="compositionally biased region" description="Basic and acidic residues" evidence="1">
    <location>
        <begin position="135"/>
        <end position="147"/>
    </location>
</feature>